<feature type="binding site" evidence="5">
    <location>
        <position position="171"/>
    </location>
    <ligand>
        <name>Mg(2+)</name>
        <dbReference type="ChEBI" id="CHEBI:18420"/>
    </ligand>
</feature>
<dbReference type="GO" id="GO:0046872">
    <property type="term" value="F:metal ion binding"/>
    <property type="evidence" value="ECO:0007669"/>
    <property type="project" value="UniProtKB-KW"/>
</dbReference>
<name>W4LKC4_ENTF1</name>
<comment type="cofactor">
    <cofactor evidence="1">
        <name>a divalent metal cation</name>
        <dbReference type="ChEBI" id="CHEBI:60240"/>
    </cofactor>
</comment>
<dbReference type="Proteomes" id="UP000019141">
    <property type="component" value="Unassembled WGS sequence"/>
</dbReference>
<keyword evidence="7" id="KW-1185">Reference proteome</keyword>
<comment type="caution">
    <text evidence="6">The sequence shown here is derived from an EMBL/GenBank/DDBJ whole genome shotgun (WGS) entry which is preliminary data.</text>
</comment>
<dbReference type="CDD" id="cd16841">
    <property type="entry name" value="RraA_family"/>
    <property type="match status" value="1"/>
</dbReference>
<evidence type="ECO:0000256" key="2">
    <source>
        <dbReference type="ARBA" id="ARBA00016549"/>
    </source>
</evidence>
<dbReference type="AlphaFoldDB" id="W4LKC4"/>
<evidence type="ECO:0000256" key="3">
    <source>
        <dbReference type="ARBA" id="ARBA00029596"/>
    </source>
</evidence>
<proteinExistence type="predicted"/>
<dbReference type="InterPro" id="IPR036704">
    <property type="entry name" value="RraA/RraA-like_sf"/>
</dbReference>
<keyword evidence="5" id="KW-0460">Magnesium</keyword>
<dbReference type="EMBL" id="AZHW01000540">
    <property type="protein sequence ID" value="ETW98558.1"/>
    <property type="molecule type" value="Genomic_DNA"/>
</dbReference>
<dbReference type="HOGENOM" id="CLU_090273_0_0_7"/>
<evidence type="ECO:0000313" key="7">
    <source>
        <dbReference type="Proteomes" id="UP000019141"/>
    </source>
</evidence>
<dbReference type="SUPFAM" id="SSF89562">
    <property type="entry name" value="RraA-like"/>
    <property type="match status" value="1"/>
</dbReference>
<dbReference type="PANTHER" id="PTHR33254">
    <property type="entry name" value="4-HYDROXY-4-METHYL-2-OXOGLUTARATE ALDOLASE 3-RELATED"/>
    <property type="match status" value="1"/>
</dbReference>
<dbReference type="Pfam" id="PF03737">
    <property type="entry name" value="RraA-like"/>
    <property type="match status" value="1"/>
</dbReference>
<dbReference type="Gene3D" id="3.50.30.40">
    <property type="entry name" value="Ribonuclease E inhibitor RraA/RraA-like"/>
    <property type="match status" value="1"/>
</dbReference>
<evidence type="ECO:0000313" key="6">
    <source>
        <dbReference type="EMBL" id="ETW98558.1"/>
    </source>
</evidence>
<accession>W4LKC4</accession>
<dbReference type="PATRIC" id="fig|1429438.4.peg.3560"/>
<evidence type="ECO:0000256" key="4">
    <source>
        <dbReference type="ARBA" id="ARBA00030169"/>
    </source>
</evidence>
<dbReference type="InterPro" id="IPR005493">
    <property type="entry name" value="RraA/RraA-like"/>
</dbReference>
<protein>
    <recommendedName>
        <fullName evidence="2">Putative 4-hydroxy-4-methyl-2-oxoglutarate aldolase</fullName>
    </recommendedName>
    <alternativeName>
        <fullName evidence="3">Regulator of ribonuclease activity homolog</fullName>
    </alternativeName>
    <alternativeName>
        <fullName evidence="4">RraA-like protein</fullName>
    </alternativeName>
</protein>
<feature type="binding site" evidence="5">
    <location>
        <position position="170"/>
    </location>
    <ligand>
        <name>substrate</name>
    </ligand>
</feature>
<sequence length="269" mass="29743">MDTDWQERYATAHRARVIEDDETRALTMSCDVAFNFLGERMTMAKTHPPELLETLRQFDAPTVANAIEVFDIQPRNTGFMDASIRCMFPDMGVMVGYACTAIIAANHQPPNPLPVERPDWWRKVAETPAPRVVVMQDSDPQPVGSFWGEVQGNIHKALGCIGLVTNGGVRDMDEVRALDFQFYASTVLVSHAYVHLVAIDVPVSVGGMVVNPGDLIHADKHGAQVIPHDIAAQIPEAVAKIAANEARIIETCKSQDFTIEKLIETYNYV</sequence>
<reference evidence="6 7" key="1">
    <citation type="journal article" date="2014" name="Nature">
        <title>An environmental bacterial taxon with a large and distinct metabolic repertoire.</title>
        <authorList>
            <person name="Wilson M.C."/>
            <person name="Mori T."/>
            <person name="Ruckert C."/>
            <person name="Uria A.R."/>
            <person name="Helf M.J."/>
            <person name="Takada K."/>
            <person name="Gernert C."/>
            <person name="Steffens U.A."/>
            <person name="Heycke N."/>
            <person name="Schmitt S."/>
            <person name="Rinke C."/>
            <person name="Helfrich E.J."/>
            <person name="Brachmann A.O."/>
            <person name="Gurgui C."/>
            <person name="Wakimoto T."/>
            <person name="Kracht M."/>
            <person name="Crusemann M."/>
            <person name="Hentschel U."/>
            <person name="Abe I."/>
            <person name="Matsunaga S."/>
            <person name="Kalinowski J."/>
            <person name="Takeyama H."/>
            <person name="Piel J."/>
        </authorList>
    </citation>
    <scope>NUCLEOTIDE SEQUENCE [LARGE SCALE GENOMIC DNA]</scope>
    <source>
        <strain evidence="7">TSY1</strain>
    </source>
</reference>
<gene>
    <name evidence="6" type="ORF">ETSY1_18185</name>
</gene>
<dbReference type="PANTHER" id="PTHR33254:SF4">
    <property type="entry name" value="4-HYDROXY-4-METHYL-2-OXOGLUTARATE ALDOLASE 3-RELATED"/>
    <property type="match status" value="1"/>
</dbReference>
<comment type="cofactor">
    <cofactor evidence="5">
        <name>Mg(2+)</name>
        <dbReference type="ChEBI" id="CHEBI:18420"/>
    </cofactor>
</comment>
<keyword evidence="5" id="KW-0479">Metal-binding</keyword>
<evidence type="ECO:0000256" key="1">
    <source>
        <dbReference type="ARBA" id="ARBA00001968"/>
    </source>
</evidence>
<organism evidence="6 7">
    <name type="scientific">Entotheonella factor</name>
    <dbReference type="NCBI Taxonomy" id="1429438"/>
    <lineage>
        <taxon>Bacteria</taxon>
        <taxon>Pseudomonadati</taxon>
        <taxon>Nitrospinota/Tectimicrobiota group</taxon>
        <taxon>Candidatus Tectimicrobiota</taxon>
        <taxon>Candidatus Entotheonellia</taxon>
        <taxon>Candidatus Entotheonellales</taxon>
        <taxon>Candidatus Entotheonellaceae</taxon>
        <taxon>Candidatus Entotheonella</taxon>
    </lineage>
</organism>
<evidence type="ECO:0000256" key="5">
    <source>
        <dbReference type="PIRSR" id="PIRSR605493-1"/>
    </source>
</evidence>